<dbReference type="OMA" id="LAMKFMQ"/>
<dbReference type="InParanoid" id="K3X4Q7"/>
<reference evidence="2" key="3">
    <citation type="submission" date="2015-02" db="UniProtKB">
        <authorList>
            <consortium name="EnsemblProtists"/>
        </authorList>
    </citation>
    <scope>IDENTIFICATION</scope>
    <source>
        <strain evidence="2">DAOM BR144</strain>
    </source>
</reference>
<name>K3X4Q7_GLOUD</name>
<reference evidence="3" key="2">
    <citation type="submission" date="2010-04" db="EMBL/GenBank/DDBJ databases">
        <authorList>
            <person name="Buell R."/>
            <person name="Hamilton J."/>
            <person name="Hostetler J."/>
        </authorList>
    </citation>
    <scope>NUCLEOTIDE SEQUENCE [LARGE SCALE GENOMIC DNA]</scope>
    <source>
        <strain evidence="3">DAOM:BR144</strain>
    </source>
</reference>
<dbReference type="EMBL" id="GL376601">
    <property type="status" value="NOT_ANNOTATED_CDS"/>
    <property type="molecule type" value="Genomic_DNA"/>
</dbReference>
<dbReference type="STRING" id="431595.K3X4Q7"/>
<dbReference type="InterPro" id="IPR019324">
    <property type="entry name" value="MPP6"/>
</dbReference>
<dbReference type="VEuPathDB" id="FungiDB:PYU1_G012180"/>
<feature type="compositionally biased region" description="Low complexity" evidence="1">
    <location>
        <begin position="15"/>
        <end position="27"/>
    </location>
</feature>
<organism evidence="2 3">
    <name type="scientific">Globisporangium ultimum (strain ATCC 200006 / CBS 805.95 / DAOM BR144)</name>
    <name type="common">Pythium ultimum</name>
    <dbReference type="NCBI Taxonomy" id="431595"/>
    <lineage>
        <taxon>Eukaryota</taxon>
        <taxon>Sar</taxon>
        <taxon>Stramenopiles</taxon>
        <taxon>Oomycota</taxon>
        <taxon>Peronosporomycetes</taxon>
        <taxon>Pythiales</taxon>
        <taxon>Pythiaceae</taxon>
        <taxon>Globisporangium</taxon>
    </lineage>
</organism>
<dbReference type="eggNOG" id="ENOG502S5F9">
    <property type="taxonomic scope" value="Eukaryota"/>
</dbReference>
<dbReference type="EnsemblProtists" id="PYU1_T012206">
    <property type="protein sequence ID" value="PYU1_T012206"/>
    <property type="gene ID" value="PYU1_G012180"/>
</dbReference>
<evidence type="ECO:0000313" key="2">
    <source>
        <dbReference type="EnsemblProtists" id="PYU1_T012206"/>
    </source>
</evidence>
<sequence length="176" mass="19364">MWKPGSNKPAGESKAPAAVPANVTPAASNGADNKRPTSKSALSQKTLAMKFMQRKKQAEVRKQNAAQIQKKQDTWAVDSPEDDDADAASGSIVCTLDVRDPSLALIFGRRSFGGFNKAVEDEYREVSRQQRFAASEEKELQEEVSAEEMAARMIKYTGLMRGGGNSKNRSQKRQRK</sequence>
<keyword evidence="3" id="KW-1185">Reference proteome</keyword>
<proteinExistence type="predicted"/>
<reference evidence="3" key="1">
    <citation type="journal article" date="2010" name="Genome Biol.">
        <title>Genome sequence of the necrotrophic plant pathogen Pythium ultimum reveals original pathogenicity mechanisms and effector repertoire.</title>
        <authorList>
            <person name="Levesque C.A."/>
            <person name="Brouwer H."/>
            <person name="Cano L."/>
            <person name="Hamilton J.P."/>
            <person name="Holt C."/>
            <person name="Huitema E."/>
            <person name="Raffaele S."/>
            <person name="Robideau G.P."/>
            <person name="Thines M."/>
            <person name="Win J."/>
            <person name="Zerillo M.M."/>
            <person name="Beakes G.W."/>
            <person name="Boore J.L."/>
            <person name="Busam D."/>
            <person name="Dumas B."/>
            <person name="Ferriera S."/>
            <person name="Fuerstenberg S.I."/>
            <person name="Gachon C.M."/>
            <person name="Gaulin E."/>
            <person name="Govers F."/>
            <person name="Grenville-Briggs L."/>
            <person name="Horner N."/>
            <person name="Hostetler J."/>
            <person name="Jiang R.H."/>
            <person name="Johnson J."/>
            <person name="Krajaejun T."/>
            <person name="Lin H."/>
            <person name="Meijer H.J."/>
            <person name="Moore B."/>
            <person name="Morris P."/>
            <person name="Phuntmart V."/>
            <person name="Puiu D."/>
            <person name="Shetty J."/>
            <person name="Stajich J.E."/>
            <person name="Tripathy S."/>
            <person name="Wawra S."/>
            <person name="van West P."/>
            <person name="Whitty B.R."/>
            <person name="Coutinho P.M."/>
            <person name="Henrissat B."/>
            <person name="Martin F."/>
            <person name="Thomas P.D."/>
            <person name="Tyler B.M."/>
            <person name="De Vries R.P."/>
            <person name="Kamoun S."/>
            <person name="Yandell M."/>
            <person name="Tisserat N."/>
            <person name="Buell C.R."/>
        </authorList>
    </citation>
    <scope>NUCLEOTIDE SEQUENCE</scope>
    <source>
        <strain evidence="3">DAOM:BR144</strain>
    </source>
</reference>
<dbReference type="Proteomes" id="UP000019132">
    <property type="component" value="Unassembled WGS sequence"/>
</dbReference>
<dbReference type="Pfam" id="PF10175">
    <property type="entry name" value="MPP6"/>
    <property type="match status" value="1"/>
</dbReference>
<dbReference type="PANTHER" id="PTHR13582">
    <property type="entry name" value="M-PHASE PHOSPHOPROTEIN 6"/>
    <property type="match status" value="1"/>
</dbReference>
<evidence type="ECO:0000256" key="1">
    <source>
        <dbReference type="SAM" id="MobiDB-lite"/>
    </source>
</evidence>
<feature type="region of interest" description="Disordered" evidence="1">
    <location>
        <begin position="157"/>
        <end position="176"/>
    </location>
</feature>
<dbReference type="PANTHER" id="PTHR13582:SF0">
    <property type="entry name" value="M-PHASE PHOSPHOPROTEIN 6"/>
    <property type="match status" value="1"/>
</dbReference>
<dbReference type="GO" id="GO:0000460">
    <property type="term" value="P:maturation of 5.8S rRNA"/>
    <property type="evidence" value="ECO:0007669"/>
    <property type="project" value="TreeGrafter"/>
</dbReference>
<dbReference type="HOGENOM" id="CLU_130697_0_0_1"/>
<feature type="region of interest" description="Disordered" evidence="1">
    <location>
        <begin position="1"/>
        <end position="87"/>
    </location>
</feature>
<dbReference type="AlphaFoldDB" id="K3X4Q7"/>
<accession>K3X4Q7</accession>
<protein>
    <submittedName>
        <fullName evidence="2">Uncharacterized protein</fullName>
    </submittedName>
</protein>
<evidence type="ECO:0000313" key="3">
    <source>
        <dbReference type="Proteomes" id="UP000019132"/>
    </source>
</evidence>